<keyword evidence="3" id="KW-1185">Reference proteome</keyword>
<dbReference type="Proteomes" id="UP001243989">
    <property type="component" value="Unassembled WGS sequence"/>
</dbReference>
<evidence type="ECO:0000313" key="3">
    <source>
        <dbReference type="Proteomes" id="UP001243989"/>
    </source>
</evidence>
<proteinExistence type="predicted"/>
<dbReference type="RefSeq" id="XP_060448585.1">
    <property type="nucleotide sequence ID" value="XM_060582357.1"/>
</dbReference>
<gene>
    <name evidence="2" type="ORF">BDP81DRAFT_186347</name>
</gene>
<feature type="region of interest" description="Disordered" evidence="1">
    <location>
        <begin position="154"/>
        <end position="177"/>
    </location>
</feature>
<dbReference type="AlphaFoldDB" id="A0AAI9ZZW7"/>
<sequence>MALSNMVWHVPFGIQFWMNNTSDGGHRNLDTYHTYLLTYLTLHLNSPVRLPIQTSCCHQSKVFTQQTFKTLSVLQTGDIRHSNERERTLGCFCMYCSNNIQCGMAMAFSQGNAQCKYLVRAHSLGLSLSLPLSTLFAIRTTSPLLSPPLQHACQSLSPPSSSMGMTKETKSGETSMP</sequence>
<protein>
    <submittedName>
        <fullName evidence="2">Uncharacterized protein</fullName>
    </submittedName>
</protein>
<comment type="caution">
    <text evidence="2">The sequence shown here is derived from an EMBL/GenBank/DDBJ whole genome shotgun (WGS) entry which is preliminary data.</text>
</comment>
<name>A0AAI9ZZW7_9PEZI</name>
<evidence type="ECO:0000256" key="1">
    <source>
        <dbReference type="SAM" id="MobiDB-lite"/>
    </source>
</evidence>
<evidence type="ECO:0000313" key="2">
    <source>
        <dbReference type="EMBL" id="KAK1639978.1"/>
    </source>
</evidence>
<reference evidence="2" key="1">
    <citation type="submission" date="2021-06" db="EMBL/GenBank/DDBJ databases">
        <title>Comparative genomics, transcriptomics and evolutionary studies reveal genomic signatures of adaptation to plant cell wall in hemibiotrophic fungi.</title>
        <authorList>
            <consortium name="DOE Joint Genome Institute"/>
            <person name="Baroncelli R."/>
            <person name="Diaz J.F."/>
            <person name="Benocci T."/>
            <person name="Peng M."/>
            <person name="Battaglia E."/>
            <person name="Haridas S."/>
            <person name="Andreopoulos W."/>
            <person name="Labutti K."/>
            <person name="Pangilinan J."/>
            <person name="Floch G.L."/>
            <person name="Makela M.R."/>
            <person name="Henrissat B."/>
            <person name="Grigoriev I.V."/>
            <person name="Crouch J.A."/>
            <person name="De Vries R.P."/>
            <person name="Sukno S.A."/>
            <person name="Thon M.R."/>
        </authorList>
    </citation>
    <scope>NUCLEOTIDE SEQUENCE</scope>
    <source>
        <strain evidence="2">CBS 102054</strain>
    </source>
</reference>
<accession>A0AAI9ZZW7</accession>
<dbReference type="EMBL" id="JAHMHQ010000005">
    <property type="protein sequence ID" value="KAK1639978.1"/>
    <property type="molecule type" value="Genomic_DNA"/>
</dbReference>
<organism evidence="2 3">
    <name type="scientific">Colletotrichum phormii</name>
    <dbReference type="NCBI Taxonomy" id="359342"/>
    <lineage>
        <taxon>Eukaryota</taxon>
        <taxon>Fungi</taxon>
        <taxon>Dikarya</taxon>
        <taxon>Ascomycota</taxon>
        <taxon>Pezizomycotina</taxon>
        <taxon>Sordariomycetes</taxon>
        <taxon>Hypocreomycetidae</taxon>
        <taxon>Glomerellales</taxon>
        <taxon>Glomerellaceae</taxon>
        <taxon>Colletotrichum</taxon>
        <taxon>Colletotrichum acutatum species complex</taxon>
    </lineage>
</organism>
<feature type="compositionally biased region" description="Polar residues" evidence="1">
    <location>
        <begin position="154"/>
        <end position="164"/>
    </location>
</feature>
<dbReference type="GeneID" id="85467219"/>